<feature type="transmembrane region" description="Helical" evidence="1">
    <location>
        <begin position="872"/>
        <end position="902"/>
    </location>
</feature>
<dbReference type="Gene3D" id="1.10.510.10">
    <property type="entry name" value="Transferase(Phosphotransferase) domain 1"/>
    <property type="match status" value="1"/>
</dbReference>
<organism evidence="3 4">
    <name type="scientific">Ophiobolus disseminans</name>
    <dbReference type="NCBI Taxonomy" id="1469910"/>
    <lineage>
        <taxon>Eukaryota</taxon>
        <taxon>Fungi</taxon>
        <taxon>Dikarya</taxon>
        <taxon>Ascomycota</taxon>
        <taxon>Pezizomycotina</taxon>
        <taxon>Dothideomycetes</taxon>
        <taxon>Pleosporomycetidae</taxon>
        <taxon>Pleosporales</taxon>
        <taxon>Pleosporineae</taxon>
        <taxon>Phaeosphaeriaceae</taxon>
        <taxon>Ophiobolus</taxon>
    </lineage>
</organism>
<dbReference type="InterPro" id="IPR000719">
    <property type="entry name" value="Prot_kinase_dom"/>
</dbReference>
<gene>
    <name evidence="3" type="ORF">CC86DRAFT_470970</name>
</gene>
<dbReference type="InterPro" id="IPR008271">
    <property type="entry name" value="Ser/Thr_kinase_AS"/>
</dbReference>
<feature type="transmembrane region" description="Helical" evidence="1">
    <location>
        <begin position="1162"/>
        <end position="1183"/>
    </location>
</feature>
<feature type="transmembrane region" description="Helical" evidence="1">
    <location>
        <begin position="1000"/>
        <end position="1019"/>
    </location>
</feature>
<dbReference type="PROSITE" id="PS50011">
    <property type="entry name" value="PROTEIN_KINASE_DOM"/>
    <property type="match status" value="1"/>
</dbReference>
<dbReference type="GO" id="GO:0004672">
    <property type="term" value="F:protein kinase activity"/>
    <property type="evidence" value="ECO:0007669"/>
    <property type="project" value="InterPro"/>
</dbReference>
<dbReference type="SUPFAM" id="SSF48403">
    <property type="entry name" value="Ankyrin repeat"/>
    <property type="match status" value="1"/>
</dbReference>
<protein>
    <recommendedName>
        <fullName evidence="2">Protein kinase domain-containing protein</fullName>
    </recommendedName>
</protein>
<dbReference type="SMART" id="SM00220">
    <property type="entry name" value="S_TKc"/>
    <property type="match status" value="1"/>
</dbReference>
<dbReference type="SUPFAM" id="SSF56112">
    <property type="entry name" value="Protein kinase-like (PK-like)"/>
    <property type="match status" value="1"/>
</dbReference>
<evidence type="ECO:0000256" key="1">
    <source>
        <dbReference type="SAM" id="Phobius"/>
    </source>
</evidence>
<proteinExistence type="predicted"/>
<dbReference type="Pfam" id="PF00069">
    <property type="entry name" value="Pkinase"/>
    <property type="match status" value="1"/>
</dbReference>
<name>A0A6A6ZLX6_9PLEO</name>
<feature type="transmembrane region" description="Helical" evidence="1">
    <location>
        <begin position="1233"/>
        <end position="1253"/>
    </location>
</feature>
<dbReference type="InterPro" id="IPR011009">
    <property type="entry name" value="Kinase-like_dom_sf"/>
</dbReference>
<dbReference type="GO" id="GO:0005524">
    <property type="term" value="F:ATP binding"/>
    <property type="evidence" value="ECO:0007669"/>
    <property type="project" value="InterPro"/>
</dbReference>
<reference evidence="3" key="1">
    <citation type="journal article" date="2020" name="Stud. Mycol.">
        <title>101 Dothideomycetes genomes: a test case for predicting lifestyles and emergence of pathogens.</title>
        <authorList>
            <person name="Haridas S."/>
            <person name="Albert R."/>
            <person name="Binder M."/>
            <person name="Bloem J."/>
            <person name="Labutti K."/>
            <person name="Salamov A."/>
            <person name="Andreopoulos B."/>
            <person name="Baker S."/>
            <person name="Barry K."/>
            <person name="Bills G."/>
            <person name="Bluhm B."/>
            <person name="Cannon C."/>
            <person name="Castanera R."/>
            <person name="Culley D."/>
            <person name="Daum C."/>
            <person name="Ezra D."/>
            <person name="Gonzalez J."/>
            <person name="Henrissat B."/>
            <person name="Kuo A."/>
            <person name="Liang C."/>
            <person name="Lipzen A."/>
            <person name="Lutzoni F."/>
            <person name="Magnuson J."/>
            <person name="Mondo S."/>
            <person name="Nolan M."/>
            <person name="Ohm R."/>
            <person name="Pangilinan J."/>
            <person name="Park H.-J."/>
            <person name="Ramirez L."/>
            <person name="Alfaro M."/>
            <person name="Sun H."/>
            <person name="Tritt A."/>
            <person name="Yoshinaga Y."/>
            <person name="Zwiers L.-H."/>
            <person name="Turgeon B."/>
            <person name="Goodwin S."/>
            <person name="Spatafora J."/>
            <person name="Crous P."/>
            <person name="Grigoriev I."/>
        </authorList>
    </citation>
    <scope>NUCLEOTIDE SEQUENCE</scope>
    <source>
        <strain evidence="3">CBS 113818</strain>
    </source>
</reference>
<sequence length="1256" mass="139591">MLPYYAIKRAYADSSAHSSAEDSAATEVVTRAFGQQLHTVEREIRNLCHPNFRNHPNILKIMGWGLCMDTMEDMQAPEPRIPLLVVERASCTLSGLLSGVVHGLTSHIASETNTGARLTLCVNLLRDIGRGLDAIHGAGLIHGDIKLENILIFVDGTNYKAKLGDFGLTIAAARSDGVNTVSQYRGTPRWCPPPGSNRYSKGDLYSFDYFAYGVVAWCLLAGHTRSPLPPDEEMAEHTGNLPVAPDLYNAALSDIPSSSALPHGVQMLRSTIVPVKSYGALSLQAKLRRFKSSSRLSKGKQLVETLSNRLAGQLSCYIDPAAIYLLQHREEQCCPDYAWLIDAFIACLSGLPEVDHSVGTSTLLHDSMSDAYAYARTLSRLPPCCSSNLERAHNSVGLALAKDCNFVIVAWLLRSEIGRTDVALLDKSQMATWLTTVTETVQLKHSKLVSELSVCTATEEATKGSVESTALEKARILYAARIDAENTIWLLIVLAESGLRLDTSLLIRDKPTSVLGAMARIVKMTEDDAPVSEQPFLTCLWNLQRFASTRTHSPEMPASLRYFLTGHSLQDRLGEASAEERNEFMTTSLHECAEACYYAAVEGLVMNGFEVNALDAKGETALQRAYASGVNLSRRDSLERDRIIALLRQRSPHDVNSRTLNNAQKALRPGLFIRQQQQSLPMGWDKVSSTTDESTRGYKKFHRTNSNLTCGYIDRYFGSVTFIQPVFSFFSDQRLALGFRKIDVPGQTYYLDLLRFIRPPYPIPTRSKPIKWTFSSSWYSKEAANFKSDRLCPFSNTSPVSRSLNERRFVRPILGILWAVSPVKPAIPYLDHLFVVLSNAAHSAQYFLLYYSVWHVPSVEGCISIIRPYVNGLVLVLALFSHIGAWPLAMGLLLNSAALGILNHLSRNAFLALYRYPTVGNLLVPTLGTHVEVFVVTALQQRGLPNFIIPALIASVVWDFSWSLLTSWFALTNVAEQSLHPYPLIIMSLLYLNIDPDKSVHTSIVSHAVAAALTVYLLTNLRRYYKRISTDADPLQISRAPYRTDGAIPADFWGNAFGLSLALTTPVVDTVILEQHRRAGPRFSRRRATGFIILYLGLTYMVCSNIMAAVSRLGHLNQTFTICILLPVSSRMGLFLDRLHEPQLAPVGDQYAALSSNELRNLLPHLGIITHTFLTWTLLFPLFDFITLTQGRALGLQIPRMDISCIILLSIAVLDACYLRFGRHVSSITLDLFLFHGVCYLGYQLFLAIMPWVDLL</sequence>
<dbReference type="OrthoDB" id="626167at2759"/>
<dbReference type="PANTHER" id="PTHR23257">
    <property type="entry name" value="SERINE-THREONINE PROTEIN KINASE"/>
    <property type="match status" value="1"/>
</dbReference>
<keyword evidence="1" id="KW-0472">Membrane</keyword>
<dbReference type="GO" id="GO:0007165">
    <property type="term" value="P:signal transduction"/>
    <property type="evidence" value="ECO:0007669"/>
    <property type="project" value="TreeGrafter"/>
</dbReference>
<evidence type="ECO:0000259" key="2">
    <source>
        <dbReference type="PROSITE" id="PS50011"/>
    </source>
</evidence>
<feature type="transmembrane region" description="Helical" evidence="1">
    <location>
        <begin position="947"/>
        <end position="971"/>
    </location>
</feature>
<evidence type="ECO:0000313" key="4">
    <source>
        <dbReference type="Proteomes" id="UP000799424"/>
    </source>
</evidence>
<keyword evidence="4" id="KW-1185">Reference proteome</keyword>
<feature type="domain" description="Protein kinase" evidence="2">
    <location>
        <begin position="1"/>
        <end position="310"/>
    </location>
</feature>
<dbReference type="InterPro" id="IPR036770">
    <property type="entry name" value="Ankyrin_rpt-contain_sf"/>
</dbReference>
<dbReference type="GO" id="GO:0005737">
    <property type="term" value="C:cytoplasm"/>
    <property type="evidence" value="ECO:0007669"/>
    <property type="project" value="TreeGrafter"/>
</dbReference>
<dbReference type="PROSITE" id="PS00108">
    <property type="entry name" value="PROTEIN_KINASE_ST"/>
    <property type="match status" value="1"/>
</dbReference>
<keyword evidence="1" id="KW-0812">Transmembrane</keyword>
<dbReference type="AlphaFoldDB" id="A0A6A6ZLX6"/>
<feature type="transmembrane region" description="Helical" evidence="1">
    <location>
        <begin position="1203"/>
        <end position="1221"/>
    </location>
</feature>
<dbReference type="InterPro" id="IPR050167">
    <property type="entry name" value="Ser_Thr_protein_kinase"/>
</dbReference>
<keyword evidence="1" id="KW-1133">Transmembrane helix</keyword>
<evidence type="ECO:0000313" key="3">
    <source>
        <dbReference type="EMBL" id="KAF2821235.1"/>
    </source>
</evidence>
<dbReference type="Proteomes" id="UP000799424">
    <property type="component" value="Unassembled WGS sequence"/>
</dbReference>
<feature type="transmembrane region" description="Helical" evidence="1">
    <location>
        <begin position="1088"/>
        <end position="1110"/>
    </location>
</feature>
<accession>A0A6A6ZLX6</accession>
<dbReference type="Gene3D" id="1.25.40.20">
    <property type="entry name" value="Ankyrin repeat-containing domain"/>
    <property type="match status" value="1"/>
</dbReference>
<dbReference type="EMBL" id="MU006238">
    <property type="protein sequence ID" value="KAF2821235.1"/>
    <property type="molecule type" value="Genomic_DNA"/>
</dbReference>